<accession>A0A8T0ELC9</accession>
<dbReference type="EMBL" id="JABXBU010002227">
    <property type="protein sequence ID" value="KAF8773506.1"/>
    <property type="molecule type" value="Genomic_DNA"/>
</dbReference>
<name>A0A8T0ELC9_ARGBR</name>
<dbReference type="AlphaFoldDB" id="A0A8T0ELC9"/>
<comment type="caution">
    <text evidence="1">The sequence shown here is derived from an EMBL/GenBank/DDBJ whole genome shotgun (WGS) entry which is preliminary data.</text>
</comment>
<proteinExistence type="predicted"/>
<organism evidence="1 2">
    <name type="scientific">Argiope bruennichi</name>
    <name type="common">Wasp spider</name>
    <name type="synonym">Aranea bruennichi</name>
    <dbReference type="NCBI Taxonomy" id="94029"/>
    <lineage>
        <taxon>Eukaryota</taxon>
        <taxon>Metazoa</taxon>
        <taxon>Ecdysozoa</taxon>
        <taxon>Arthropoda</taxon>
        <taxon>Chelicerata</taxon>
        <taxon>Arachnida</taxon>
        <taxon>Araneae</taxon>
        <taxon>Araneomorphae</taxon>
        <taxon>Entelegynae</taxon>
        <taxon>Araneoidea</taxon>
        <taxon>Araneidae</taxon>
        <taxon>Argiope</taxon>
    </lineage>
</organism>
<evidence type="ECO:0000313" key="1">
    <source>
        <dbReference type="EMBL" id="KAF8773506.1"/>
    </source>
</evidence>
<reference evidence="1" key="1">
    <citation type="journal article" date="2020" name="bioRxiv">
        <title>Chromosome-level reference genome of the European wasp spider Argiope bruennichi: a resource for studies on range expansion and evolutionary adaptation.</title>
        <authorList>
            <person name="Sheffer M.M."/>
            <person name="Hoppe A."/>
            <person name="Krehenwinkel H."/>
            <person name="Uhl G."/>
            <person name="Kuss A.W."/>
            <person name="Jensen L."/>
            <person name="Jensen C."/>
            <person name="Gillespie R.G."/>
            <person name="Hoff K.J."/>
            <person name="Prost S."/>
        </authorList>
    </citation>
    <scope>NUCLEOTIDE SEQUENCE</scope>
</reference>
<reference evidence="1" key="2">
    <citation type="submission" date="2020-06" db="EMBL/GenBank/DDBJ databases">
        <authorList>
            <person name="Sheffer M."/>
        </authorList>
    </citation>
    <scope>NUCLEOTIDE SEQUENCE</scope>
</reference>
<sequence>MISNIESNFQASLLYKAFFISDALLWRGKKIILLWTENMRIGWQLKIISFRCKNCEFFGPNLPEVFQDFLYRPDLTATHKIDSCE</sequence>
<gene>
    <name evidence="1" type="ORF">HNY73_016165</name>
</gene>
<evidence type="ECO:0000313" key="2">
    <source>
        <dbReference type="Proteomes" id="UP000807504"/>
    </source>
</evidence>
<protein>
    <submittedName>
        <fullName evidence="1">Uncharacterized protein</fullName>
    </submittedName>
</protein>
<keyword evidence="2" id="KW-1185">Reference proteome</keyword>
<dbReference type="Proteomes" id="UP000807504">
    <property type="component" value="Unassembled WGS sequence"/>
</dbReference>